<dbReference type="SUPFAM" id="SSF52313">
    <property type="entry name" value="Ribosomal protein S2"/>
    <property type="match status" value="1"/>
</dbReference>
<keyword evidence="5" id="KW-1185">Reference proteome</keyword>
<dbReference type="Proteomes" id="UP001488838">
    <property type="component" value="Unassembled WGS sequence"/>
</dbReference>
<dbReference type="Gene3D" id="3.40.50.10490">
    <property type="entry name" value="Glucose-6-phosphate isomerase like protein, domain 1"/>
    <property type="match status" value="1"/>
</dbReference>
<evidence type="ECO:0000313" key="4">
    <source>
        <dbReference type="EMBL" id="KAK7802684.1"/>
    </source>
</evidence>
<protein>
    <submittedName>
        <fullName evidence="4">Uncharacterized protein</fullName>
    </submittedName>
</protein>
<comment type="caution">
    <text evidence="4">The sequence shown here is derived from an EMBL/GenBank/DDBJ whole genome shotgun (WGS) entry which is preliminary data.</text>
</comment>
<dbReference type="GO" id="GO:0003735">
    <property type="term" value="F:structural constituent of ribosome"/>
    <property type="evidence" value="ECO:0007669"/>
    <property type="project" value="InterPro"/>
</dbReference>
<keyword evidence="2" id="KW-0687">Ribonucleoprotein</keyword>
<dbReference type="GO" id="GO:0015935">
    <property type="term" value="C:small ribosomal subunit"/>
    <property type="evidence" value="ECO:0007669"/>
    <property type="project" value="InterPro"/>
</dbReference>
<gene>
    <name evidence="4" type="ORF">U0070_011620</name>
</gene>
<keyword evidence="1" id="KW-0689">Ribosomal protein</keyword>
<evidence type="ECO:0000256" key="2">
    <source>
        <dbReference type="ARBA" id="ARBA00023274"/>
    </source>
</evidence>
<dbReference type="GO" id="GO:0006412">
    <property type="term" value="P:translation"/>
    <property type="evidence" value="ECO:0007669"/>
    <property type="project" value="InterPro"/>
</dbReference>
<sequence length="116" mass="13058">MSTSSPRTLAAPSPWFTRSKQPSGTSGSHDFWWADCQPLTEASYINLPIPSLFSCCVDVAIPCNKRAHSVVLMWWLMDLEVLHMHGTISHEYHGRLCLISISAGMLKKSRRKNKQS</sequence>
<reference evidence="4 5" key="1">
    <citation type="journal article" date="2023" name="bioRxiv">
        <title>Conserved and derived expression patterns and positive selection on dental genes reveal complex evolutionary context of ever-growing rodent molars.</title>
        <authorList>
            <person name="Calamari Z.T."/>
            <person name="Song A."/>
            <person name="Cohen E."/>
            <person name="Akter M."/>
            <person name="Roy R.D."/>
            <person name="Hallikas O."/>
            <person name="Christensen M.M."/>
            <person name="Li P."/>
            <person name="Marangoni P."/>
            <person name="Jernvall J."/>
            <person name="Klein O.D."/>
        </authorList>
    </citation>
    <scope>NUCLEOTIDE SEQUENCE [LARGE SCALE GENOMIC DNA]</scope>
    <source>
        <strain evidence="4">V071</strain>
    </source>
</reference>
<evidence type="ECO:0000313" key="5">
    <source>
        <dbReference type="Proteomes" id="UP001488838"/>
    </source>
</evidence>
<dbReference type="InterPro" id="IPR005707">
    <property type="entry name" value="Ribosomal_uS2_euk/arc"/>
</dbReference>
<dbReference type="AlphaFoldDB" id="A0AAW0HIQ7"/>
<proteinExistence type="predicted"/>
<accession>A0AAW0HIQ7</accession>
<evidence type="ECO:0000256" key="3">
    <source>
        <dbReference type="SAM" id="MobiDB-lite"/>
    </source>
</evidence>
<dbReference type="InterPro" id="IPR023591">
    <property type="entry name" value="Ribosomal_uS2_flav_dom_sf"/>
</dbReference>
<name>A0AAW0HIQ7_MYOGA</name>
<dbReference type="EMBL" id="JBBHLL010000450">
    <property type="protein sequence ID" value="KAK7802684.1"/>
    <property type="molecule type" value="Genomic_DNA"/>
</dbReference>
<evidence type="ECO:0000256" key="1">
    <source>
        <dbReference type="ARBA" id="ARBA00022980"/>
    </source>
</evidence>
<feature type="compositionally biased region" description="Polar residues" evidence="3">
    <location>
        <begin position="16"/>
        <end position="27"/>
    </location>
</feature>
<feature type="region of interest" description="Disordered" evidence="3">
    <location>
        <begin position="1"/>
        <end position="27"/>
    </location>
</feature>
<organism evidence="4 5">
    <name type="scientific">Myodes glareolus</name>
    <name type="common">Bank vole</name>
    <name type="synonym">Clethrionomys glareolus</name>
    <dbReference type="NCBI Taxonomy" id="447135"/>
    <lineage>
        <taxon>Eukaryota</taxon>
        <taxon>Metazoa</taxon>
        <taxon>Chordata</taxon>
        <taxon>Craniata</taxon>
        <taxon>Vertebrata</taxon>
        <taxon>Euteleostomi</taxon>
        <taxon>Mammalia</taxon>
        <taxon>Eutheria</taxon>
        <taxon>Euarchontoglires</taxon>
        <taxon>Glires</taxon>
        <taxon>Rodentia</taxon>
        <taxon>Myomorpha</taxon>
        <taxon>Muroidea</taxon>
        <taxon>Cricetidae</taxon>
        <taxon>Arvicolinae</taxon>
        <taxon>Myodes</taxon>
    </lineage>
</organism>
<dbReference type="PANTHER" id="PTHR11489">
    <property type="entry name" value="40S RIBOSOMAL PROTEIN SA"/>
    <property type="match status" value="1"/>
</dbReference>